<dbReference type="InterPro" id="IPR050924">
    <property type="entry name" value="Peroxiredoxin_BCP/PrxQ"/>
</dbReference>
<comment type="catalytic activity">
    <reaction evidence="11">
        <text>a hydroperoxide + [thioredoxin]-dithiol = an alcohol + [thioredoxin]-disulfide + H2O</text>
        <dbReference type="Rhea" id="RHEA:62620"/>
        <dbReference type="Rhea" id="RHEA-COMP:10698"/>
        <dbReference type="Rhea" id="RHEA-COMP:10700"/>
        <dbReference type="ChEBI" id="CHEBI:15377"/>
        <dbReference type="ChEBI" id="CHEBI:29950"/>
        <dbReference type="ChEBI" id="CHEBI:30879"/>
        <dbReference type="ChEBI" id="CHEBI:35924"/>
        <dbReference type="ChEBI" id="CHEBI:50058"/>
        <dbReference type="EC" id="1.11.1.24"/>
    </reaction>
</comment>
<keyword evidence="6" id="KW-1015">Disulfide bond</keyword>
<evidence type="ECO:0000256" key="12">
    <source>
        <dbReference type="SAM" id="MobiDB-lite"/>
    </source>
</evidence>
<evidence type="ECO:0000256" key="11">
    <source>
        <dbReference type="ARBA" id="ARBA00049091"/>
    </source>
</evidence>
<evidence type="ECO:0000313" key="15">
    <source>
        <dbReference type="Proteomes" id="UP000589292"/>
    </source>
</evidence>
<dbReference type="CDD" id="cd02970">
    <property type="entry name" value="PRX_like2"/>
    <property type="match status" value="1"/>
</dbReference>
<evidence type="ECO:0000256" key="10">
    <source>
        <dbReference type="ARBA" id="ARBA00042639"/>
    </source>
</evidence>
<gene>
    <name evidence="14" type="ORF">FG486_03230</name>
</gene>
<dbReference type="SUPFAM" id="SSF52833">
    <property type="entry name" value="Thioredoxin-like"/>
    <property type="match status" value="1"/>
</dbReference>
<evidence type="ECO:0000256" key="9">
    <source>
        <dbReference type="ARBA" id="ARBA00038489"/>
    </source>
</evidence>
<protein>
    <recommendedName>
        <fullName evidence="2">thioredoxin-dependent peroxiredoxin</fullName>
        <ecNumber evidence="2">1.11.1.24</ecNumber>
    </recommendedName>
    <alternativeName>
        <fullName evidence="8">Thioredoxin peroxidase</fullName>
    </alternativeName>
    <alternativeName>
        <fullName evidence="10">Thioredoxin-dependent peroxiredoxin Bcp</fullName>
    </alternativeName>
</protein>
<evidence type="ECO:0000256" key="5">
    <source>
        <dbReference type="ARBA" id="ARBA00023002"/>
    </source>
</evidence>
<dbReference type="GO" id="GO:0008379">
    <property type="term" value="F:thioredoxin peroxidase activity"/>
    <property type="evidence" value="ECO:0007669"/>
    <property type="project" value="TreeGrafter"/>
</dbReference>
<accession>A0A7V8RBD4</accession>
<name>A0A7V8RBD4_9SPHN</name>
<comment type="function">
    <text evidence="1">Thiol-specific peroxidase that catalyzes the reduction of hydrogen peroxide and organic hydroperoxides to water and alcohols, respectively. Plays a role in cell protection against oxidative stress by detoxifying peroxides and as sensor of hydrogen peroxide-mediated signaling events.</text>
</comment>
<dbReference type="PROSITE" id="PS51352">
    <property type="entry name" value="THIOREDOXIN_2"/>
    <property type="match status" value="1"/>
</dbReference>
<evidence type="ECO:0000256" key="1">
    <source>
        <dbReference type="ARBA" id="ARBA00003330"/>
    </source>
</evidence>
<evidence type="ECO:0000256" key="3">
    <source>
        <dbReference type="ARBA" id="ARBA00022559"/>
    </source>
</evidence>
<dbReference type="GO" id="GO:0034599">
    <property type="term" value="P:cellular response to oxidative stress"/>
    <property type="evidence" value="ECO:0007669"/>
    <property type="project" value="TreeGrafter"/>
</dbReference>
<evidence type="ECO:0000256" key="4">
    <source>
        <dbReference type="ARBA" id="ARBA00022862"/>
    </source>
</evidence>
<proteinExistence type="inferred from homology"/>
<dbReference type="AlphaFoldDB" id="A0A7V8RBD4"/>
<dbReference type="Gene3D" id="3.40.30.10">
    <property type="entry name" value="Glutaredoxin"/>
    <property type="match status" value="1"/>
</dbReference>
<comment type="caution">
    <text evidence="14">The sequence shown here is derived from an EMBL/GenBank/DDBJ whole genome shotgun (WGS) entry which is preliminary data.</text>
</comment>
<dbReference type="EC" id="1.11.1.24" evidence="2"/>
<evidence type="ECO:0000256" key="8">
    <source>
        <dbReference type="ARBA" id="ARBA00032824"/>
    </source>
</evidence>
<dbReference type="GO" id="GO:0045454">
    <property type="term" value="P:cell redox homeostasis"/>
    <property type="evidence" value="ECO:0007669"/>
    <property type="project" value="TreeGrafter"/>
</dbReference>
<feature type="region of interest" description="Disordered" evidence="12">
    <location>
        <begin position="1"/>
        <end position="23"/>
    </location>
</feature>
<dbReference type="EMBL" id="VDES01000001">
    <property type="protein sequence ID" value="MBA1373337.1"/>
    <property type="molecule type" value="Genomic_DNA"/>
</dbReference>
<sequence length="220" mass="23847">MILRMTLTPQPDRDPCPAAHDPWEQPTNDLVARLCQSGAGSRAPRIGDRFADFALPDSHGHHVTLPQLLDRGPLVLSFLRGRWCPFCARELSTWHDAMPRLEAAGGRFVAISAETGGRAEEFRREIAPGATMLCDVDHGLALLLGLAFPIGADLNRRYADAGLDLGAIYGNSGQLLPITATYVIDRSGIVRFANIDPDFRRRADPNAVIAVVEALSRSGG</sequence>
<evidence type="ECO:0000256" key="6">
    <source>
        <dbReference type="ARBA" id="ARBA00023157"/>
    </source>
</evidence>
<dbReference type="InterPro" id="IPR013766">
    <property type="entry name" value="Thioredoxin_domain"/>
</dbReference>
<evidence type="ECO:0000256" key="2">
    <source>
        <dbReference type="ARBA" id="ARBA00013017"/>
    </source>
</evidence>
<dbReference type="PANTHER" id="PTHR42801">
    <property type="entry name" value="THIOREDOXIN-DEPENDENT PEROXIDE REDUCTASE"/>
    <property type="match status" value="1"/>
</dbReference>
<feature type="domain" description="Thioredoxin" evidence="13">
    <location>
        <begin position="44"/>
        <end position="217"/>
    </location>
</feature>
<dbReference type="Pfam" id="PF00578">
    <property type="entry name" value="AhpC-TSA"/>
    <property type="match status" value="1"/>
</dbReference>
<keyword evidence="4" id="KW-0049">Antioxidant</keyword>
<keyword evidence="7" id="KW-0676">Redox-active center</keyword>
<dbReference type="GO" id="GO:0005737">
    <property type="term" value="C:cytoplasm"/>
    <property type="evidence" value="ECO:0007669"/>
    <property type="project" value="TreeGrafter"/>
</dbReference>
<keyword evidence="5" id="KW-0560">Oxidoreductase</keyword>
<dbReference type="InterPro" id="IPR036249">
    <property type="entry name" value="Thioredoxin-like_sf"/>
</dbReference>
<keyword evidence="15" id="KW-1185">Reference proteome</keyword>
<evidence type="ECO:0000256" key="7">
    <source>
        <dbReference type="ARBA" id="ARBA00023284"/>
    </source>
</evidence>
<organism evidence="14 15">
    <name type="scientific">Sphingomonas ursincola</name>
    <dbReference type="NCBI Taxonomy" id="56361"/>
    <lineage>
        <taxon>Bacteria</taxon>
        <taxon>Pseudomonadati</taxon>
        <taxon>Pseudomonadota</taxon>
        <taxon>Alphaproteobacteria</taxon>
        <taxon>Sphingomonadales</taxon>
        <taxon>Sphingomonadaceae</taxon>
        <taxon>Sphingomonas</taxon>
    </lineage>
</organism>
<reference evidence="14 15" key="1">
    <citation type="journal article" date="1994" name="Int. J. Syst. Bacteriol.">
        <title>Phylogenetic positions of novel aerobic, bacteriochlorophyll a-containing bacteria and description of Roseococcus thiosulfatophilus gen. nov., sp. nov., Erythromicrobium ramosum gen. nov., sp. nov., and Erythrobacter litoralis sp. nov.</title>
        <authorList>
            <person name="Yurkov V."/>
            <person name="Stackebrandt E."/>
            <person name="Holmes A."/>
            <person name="Fuerst J.A."/>
            <person name="Hugenholtz P."/>
            <person name="Golecki J."/>
            <person name="Gad'on N."/>
            <person name="Gorlenko V.M."/>
            <person name="Kompantseva E.I."/>
            <person name="Drews G."/>
        </authorList>
    </citation>
    <scope>NUCLEOTIDE SEQUENCE [LARGE SCALE GENOMIC DNA]</scope>
    <source>
        <strain evidence="14 15">KR-99</strain>
    </source>
</reference>
<dbReference type="PANTHER" id="PTHR42801:SF7">
    <property type="entry name" value="SLL1159 PROTEIN"/>
    <property type="match status" value="1"/>
</dbReference>
<evidence type="ECO:0000259" key="13">
    <source>
        <dbReference type="PROSITE" id="PS51352"/>
    </source>
</evidence>
<evidence type="ECO:0000313" key="14">
    <source>
        <dbReference type="EMBL" id="MBA1373337.1"/>
    </source>
</evidence>
<comment type="similarity">
    <text evidence="9">Belongs to the peroxiredoxin family. BCP/PrxQ subfamily.</text>
</comment>
<keyword evidence="3" id="KW-0575">Peroxidase</keyword>
<dbReference type="Proteomes" id="UP000589292">
    <property type="component" value="Unassembled WGS sequence"/>
</dbReference>
<dbReference type="InterPro" id="IPR000866">
    <property type="entry name" value="AhpC/TSA"/>
</dbReference>